<dbReference type="InterPro" id="IPR010828">
    <property type="entry name" value="Atf2/Sli1-like"/>
</dbReference>
<dbReference type="STRING" id="13370.A0A448YJS3"/>
<dbReference type="Proteomes" id="UP000290900">
    <property type="component" value="Unassembled WGS sequence"/>
</dbReference>
<evidence type="ECO:0000313" key="2">
    <source>
        <dbReference type="Proteomes" id="UP000290900"/>
    </source>
</evidence>
<protein>
    <submittedName>
        <fullName evidence="1">DEKNAAC102144</fullName>
    </submittedName>
</protein>
<evidence type="ECO:0000313" key="1">
    <source>
        <dbReference type="EMBL" id="VEU21194.1"/>
    </source>
</evidence>
<sequence>MTVLPVLLVPASSSRRWIRPHLRPHLRIVDAKDYVKGLGDYGSHFCGPCVCISNVGYFDLNKGTTEEDFQIDDICFSQTSGVMGSFVNVNVVGFDDGIRMTLDYDTAMPWAEKVPEMAENARRLFNELLSEPKWFSRIEHTDELEEQLSIDARLLINC</sequence>
<dbReference type="EMBL" id="CAACVR010000011">
    <property type="protein sequence ID" value="VEU21194.1"/>
    <property type="molecule type" value="Genomic_DNA"/>
</dbReference>
<name>A0A448YJS3_BRENA</name>
<reference evidence="1 2" key="1">
    <citation type="submission" date="2018-12" db="EMBL/GenBank/DDBJ databases">
        <authorList>
            <person name="Tiukova I."/>
            <person name="Dainat J."/>
        </authorList>
    </citation>
    <scope>NUCLEOTIDE SEQUENCE [LARGE SCALE GENOMIC DNA]</scope>
</reference>
<organism evidence="1 2">
    <name type="scientific">Brettanomyces naardenensis</name>
    <name type="common">Yeast</name>
    <dbReference type="NCBI Taxonomy" id="13370"/>
    <lineage>
        <taxon>Eukaryota</taxon>
        <taxon>Fungi</taxon>
        <taxon>Dikarya</taxon>
        <taxon>Ascomycota</taxon>
        <taxon>Saccharomycotina</taxon>
        <taxon>Pichiomycetes</taxon>
        <taxon>Pichiales</taxon>
        <taxon>Pichiaceae</taxon>
        <taxon>Brettanomyces</taxon>
    </lineage>
</organism>
<dbReference type="OrthoDB" id="4076882at2759"/>
<gene>
    <name evidence="1" type="ORF">BRENAR_LOCUS1929</name>
</gene>
<dbReference type="InParanoid" id="A0A448YJS3"/>
<dbReference type="Pfam" id="PF07247">
    <property type="entry name" value="AATase"/>
    <property type="match status" value="1"/>
</dbReference>
<dbReference type="AlphaFoldDB" id="A0A448YJS3"/>
<accession>A0A448YJS3</accession>
<keyword evidence="2" id="KW-1185">Reference proteome</keyword>
<proteinExistence type="predicted"/>